<feature type="transmembrane region" description="Helical" evidence="1">
    <location>
        <begin position="59"/>
        <end position="80"/>
    </location>
</feature>
<dbReference type="EMBL" id="MK500498">
    <property type="protein sequence ID" value="QBK90799.1"/>
    <property type="molecule type" value="Genomic_DNA"/>
</dbReference>
<dbReference type="Pfam" id="PF18898">
    <property type="entry name" value="DUF5654"/>
    <property type="match status" value="1"/>
</dbReference>
<accession>A0A481Z6P1</accession>
<evidence type="ECO:0000313" key="2">
    <source>
        <dbReference type="EMBL" id="QBK90799.1"/>
    </source>
</evidence>
<keyword evidence="1" id="KW-1133">Transmembrane helix</keyword>
<dbReference type="InterPro" id="IPR043713">
    <property type="entry name" value="DUF5654"/>
</dbReference>
<protein>
    <recommendedName>
        <fullName evidence="3">Transmembrane protein</fullName>
    </recommendedName>
</protein>
<reference evidence="2" key="1">
    <citation type="journal article" date="2019" name="MBio">
        <title>Virus Genomes from Deep Sea Sediments Expand the Ocean Megavirome and Support Independent Origins of Viral Gigantism.</title>
        <authorList>
            <person name="Backstrom D."/>
            <person name="Yutin N."/>
            <person name="Jorgensen S.L."/>
            <person name="Dharamshi J."/>
            <person name="Homa F."/>
            <person name="Zaremba-Niedwiedzka K."/>
            <person name="Spang A."/>
            <person name="Wolf Y.I."/>
            <person name="Koonin E.V."/>
            <person name="Ettema T.J."/>
        </authorList>
    </citation>
    <scope>NUCLEOTIDE SEQUENCE</scope>
</reference>
<evidence type="ECO:0000256" key="1">
    <source>
        <dbReference type="SAM" id="Phobius"/>
    </source>
</evidence>
<evidence type="ECO:0008006" key="3">
    <source>
        <dbReference type="Google" id="ProtNLM"/>
    </source>
</evidence>
<name>A0A481Z6P1_9VIRU</name>
<keyword evidence="1" id="KW-0472">Membrane</keyword>
<feature type="transmembrane region" description="Helical" evidence="1">
    <location>
        <begin position="20"/>
        <end position="39"/>
    </location>
</feature>
<proteinExistence type="predicted"/>
<organism evidence="2">
    <name type="scientific">Pithovirus LCPAC201</name>
    <dbReference type="NCBI Taxonomy" id="2506591"/>
    <lineage>
        <taxon>Viruses</taxon>
        <taxon>Pithoviruses</taxon>
    </lineage>
</organism>
<sequence>MTDLPRKKVDLLNTKLNQQIVLLVFAIFGVILALSWSDAIRSLVLETLKLDGDSLRGKLAYALIATVITAGLIFFFVLLLRAAVEAKIEKS</sequence>
<keyword evidence="1" id="KW-0812">Transmembrane</keyword>
<gene>
    <name evidence="2" type="ORF">LCPAC201_01000</name>
</gene>